<reference evidence="2" key="1">
    <citation type="submission" date="2009-09" db="EMBL/GenBank/DDBJ databases">
        <authorList>
            <person name="Weinstock G."/>
            <person name="Sodergren E."/>
            <person name="Clifton S."/>
            <person name="Fulton L."/>
            <person name="Fulton B."/>
            <person name="Courtney L."/>
            <person name="Fronick C."/>
            <person name="Harrison M."/>
            <person name="Strong C."/>
            <person name="Farmer C."/>
            <person name="Delahaunty K."/>
            <person name="Markovic C."/>
            <person name="Hall O."/>
            <person name="Minx P."/>
            <person name="Tomlinson C."/>
            <person name="Mitreva M."/>
            <person name="Nelson J."/>
            <person name="Hou S."/>
            <person name="Wollam A."/>
            <person name="Pepin K.H."/>
            <person name="Johnson M."/>
            <person name="Bhonagiri V."/>
            <person name="Nash W.E."/>
            <person name="Warren W."/>
            <person name="Chinwalla A."/>
            <person name="Mardis E.R."/>
            <person name="Wilson R.K."/>
        </authorList>
    </citation>
    <scope>NUCLEOTIDE SEQUENCE [LARGE SCALE GENOMIC DNA]</scope>
    <source>
        <strain evidence="2">DSM 20544</strain>
    </source>
</reference>
<dbReference type="EMBL" id="ABWK02000017">
    <property type="protein sequence ID" value="EEX68768.1"/>
    <property type="molecule type" value="Genomic_DNA"/>
</dbReference>
<evidence type="ECO:0000256" key="1">
    <source>
        <dbReference type="SAM" id="MobiDB-lite"/>
    </source>
</evidence>
<keyword evidence="3" id="KW-1185">Reference proteome</keyword>
<evidence type="ECO:0000313" key="2">
    <source>
        <dbReference type="EMBL" id="EEX68768.1"/>
    </source>
</evidence>
<organism evidence="2 3">
    <name type="scientific">Mitsuokella multacida DSM 20544</name>
    <dbReference type="NCBI Taxonomy" id="500635"/>
    <lineage>
        <taxon>Bacteria</taxon>
        <taxon>Bacillati</taxon>
        <taxon>Bacillota</taxon>
        <taxon>Negativicutes</taxon>
        <taxon>Selenomonadales</taxon>
        <taxon>Selenomonadaceae</taxon>
        <taxon>Mitsuokella</taxon>
    </lineage>
</organism>
<name>C9KN30_9FIRM</name>
<feature type="compositionally biased region" description="Basic residues" evidence="1">
    <location>
        <begin position="1"/>
        <end position="24"/>
    </location>
</feature>
<evidence type="ECO:0000313" key="3">
    <source>
        <dbReference type="Proteomes" id="UP000003671"/>
    </source>
</evidence>
<comment type="caution">
    <text evidence="2">The sequence shown here is derived from an EMBL/GenBank/DDBJ whole genome shotgun (WGS) entry which is preliminary data.</text>
</comment>
<dbReference type="STRING" id="500635.MITSMUL_04840"/>
<proteinExistence type="predicted"/>
<feature type="region of interest" description="Disordered" evidence="1">
    <location>
        <begin position="1"/>
        <end position="43"/>
    </location>
</feature>
<dbReference type="Proteomes" id="UP000003671">
    <property type="component" value="Unassembled WGS sequence"/>
</dbReference>
<accession>C9KN30</accession>
<dbReference type="HOGENOM" id="CLU_3236102_0_0_9"/>
<protein>
    <submittedName>
        <fullName evidence="2">Uncharacterized protein</fullName>
    </submittedName>
</protein>
<dbReference type="AlphaFoldDB" id="C9KN30"/>
<sequence>MHRKCRIRKYAKAKMGKPKKRPSKRAGGWCESARPFEVPPRSS</sequence>
<gene>
    <name evidence="2" type="ORF">MITSMUL_04840</name>
</gene>